<dbReference type="PANTHER" id="PTHR13285">
    <property type="entry name" value="ACYLTRANSFERASE"/>
    <property type="match status" value="1"/>
</dbReference>
<evidence type="ECO:0000256" key="3">
    <source>
        <dbReference type="ARBA" id="ARBA00022475"/>
    </source>
</evidence>
<evidence type="ECO:0008006" key="11">
    <source>
        <dbReference type="Google" id="ProtNLM"/>
    </source>
</evidence>
<keyword evidence="7" id="KW-0808">Transferase</keyword>
<sequence length="474" mass="54313">MNFASYEFWRTLFFCFLGSRLIIAMVARLAPRHEPDTGKWCLAATGLILLGVESWLTLVVFLWVVGLSWIGVLLAGRGWFEKPYRIYGGLAFALLLGAQLAPLFYYKYWDFILNEWLGLDVRKPSVLIPMGLSFYTFQKIGFWIDTIRNPGRRPRFLDYLNFCSFFPQIVAGPIERKEALLPQIESVRFRIHRENLETALQWIVLGLGYKLIVADNIGGFAQAFRIDPANAWHVWFECLAFAIRIYFDFSGYSFIAIGLGLLLGVKLTLNFRSPYWAQDMREFWRNWHITLGSWLRDYIYIPLGGRRVPWWAVNTLIVFLISGIWHGAGWGFLIWGLLHGLGVAVCSISKDRWIPFAPLRWLLTFAYTTATWLFFLERDATVLWQKAASLVQPGAYSLPNLRHLQQVFTGPGEMVVSAVILALAAVALAIEGLGVRRDLEPYHFGRKPVAGVVLVFLIVLLAPLEESSFIYFNF</sequence>
<dbReference type="Proteomes" id="UP001207930">
    <property type="component" value="Unassembled WGS sequence"/>
</dbReference>
<evidence type="ECO:0000313" key="10">
    <source>
        <dbReference type="Proteomes" id="UP001207930"/>
    </source>
</evidence>
<reference evidence="9 10" key="1">
    <citation type="submission" date="2022-10" db="EMBL/GenBank/DDBJ databases">
        <title>Luteolibacter flavescens strain MCCC 1K03193, whole genome shotgun sequencing project.</title>
        <authorList>
            <person name="Zhao G."/>
            <person name="Shen L."/>
        </authorList>
    </citation>
    <scope>NUCLEOTIDE SEQUENCE [LARGE SCALE GENOMIC DNA]</scope>
    <source>
        <strain evidence="9 10">MCCC 1K03193</strain>
    </source>
</reference>
<evidence type="ECO:0000256" key="8">
    <source>
        <dbReference type="SAM" id="Phobius"/>
    </source>
</evidence>
<evidence type="ECO:0000256" key="1">
    <source>
        <dbReference type="ARBA" id="ARBA00004651"/>
    </source>
</evidence>
<keyword evidence="7" id="KW-0012">Acyltransferase</keyword>
<evidence type="ECO:0000256" key="6">
    <source>
        <dbReference type="ARBA" id="ARBA00023136"/>
    </source>
</evidence>
<feature type="transmembrane region" description="Helical" evidence="8">
    <location>
        <begin position="356"/>
        <end position="375"/>
    </location>
</feature>
<keyword evidence="3 7" id="KW-1003">Cell membrane</keyword>
<organism evidence="9 10">
    <name type="scientific">Luteolibacter flavescens</name>
    <dbReference type="NCBI Taxonomy" id="1859460"/>
    <lineage>
        <taxon>Bacteria</taxon>
        <taxon>Pseudomonadati</taxon>
        <taxon>Verrucomicrobiota</taxon>
        <taxon>Verrucomicrobiia</taxon>
        <taxon>Verrucomicrobiales</taxon>
        <taxon>Verrucomicrobiaceae</taxon>
        <taxon>Luteolibacter</taxon>
    </lineage>
</organism>
<keyword evidence="5 8" id="KW-1133">Transmembrane helix</keyword>
<feature type="transmembrane region" description="Helical" evidence="8">
    <location>
        <begin position="55"/>
        <end position="74"/>
    </location>
</feature>
<feature type="transmembrane region" description="Helical" evidence="8">
    <location>
        <begin position="253"/>
        <end position="271"/>
    </location>
</feature>
<feature type="transmembrane region" description="Helical" evidence="8">
    <location>
        <begin position="12"/>
        <end position="30"/>
    </location>
</feature>
<dbReference type="Pfam" id="PF03062">
    <property type="entry name" value="MBOAT"/>
    <property type="match status" value="1"/>
</dbReference>
<dbReference type="PANTHER" id="PTHR13285:SF18">
    <property type="entry name" value="PROTEIN-CYSTEINE N-PALMITOYLTRANSFERASE RASP"/>
    <property type="match status" value="1"/>
</dbReference>
<dbReference type="InterPro" id="IPR028362">
    <property type="entry name" value="AlgI"/>
</dbReference>
<feature type="transmembrane region" description="Helical" evidence="8">
    <location>
        <begin position="86"/>
        <end position="106"/>
    </location>
</feature>
<gene>
    <name evidence="9" type="ORF">OKA04_10605</name>
</gene>
<comment type="subcellular location">
    <subcellularLocation>
        <location evidence="1">Cell membrane</location>
        <topology evidence="1">Multi-pass membrane protein</topology>
    </subcellularLocation>
</comment>
<evidence type="ECO:0000256" key="4">
    <source>
        <dbReference type="ARBA" id="ARBA00022692"/>
    </source>
</evidence>
<name>A0ABT3FNM2_9BACT</name>
<dbReference type="EMBL" id="JAPDDS010000005">
    <property type="protein sequence ID" value="MCW1885178.1"/>
    <property type="molecule type" value="Genomic_DNA"/>
</dbReference>
<dbReference type="PIRSF" id="PIRSF016636">
    <property type="entry name" value="AlgI_DltB"/>
    <property type="match status" value="1"/>
</dbReference>
<proteinExistence type="inferred from homology"/>
<protein>
    <recommendedName>
        <fullName evidence="11">Alginate O-acetylase</fullName>
    </recommendedName>
</protein>
<keyword evidence="10" id="KW-1185">Reference proteome</keyword>
<feature type="transmembrane region" description="Helical" evidence="8">
    <location>
        <begin position="414"/>
        <end position="435"/>
    </location>
</feature>
<accession>A0ABT3FNM2</accession>
<evidence type="ECO:0000256" key="7">
    <source>
        <dbReference type="PIRNR" id="PIRNR016636"/>
    </source>
</evidence>
<keyword evidence="6 7" id="KW-0472">Membrane</keyword>
<dbReference type="InterPro" id="IPR051085">
    <property type="entry name" value="MB_O-acyltransferase"/>
</dbReference>
<comment type="similarity">
    <text evidence="2 7">Belongs to the membrane-bound acyltransferase family.</text>
</comment>
<comment type="caution">
    <text evidence="9">The sequence shown here is derived from an EMBL/GenBank/DDBJ whole genome shotgun (WGS) entry which is preliminary data.</text>
</comment>
<dbReference type="InterPro" id="IPR004299">
    <property type="entry name" value="MBOAT_fam"/>
</dbReference>
<evidence type="ECO:0000313" key="9">
    <source>
        <dbReference type="EMBL" id="MCW1885178.1"/>
    </source>
</evidence>
<keyword evidence="4 8" id="KW-0812">Transmembrane</keyword>
<evidence type="ECO:0000256" key="2">
    <source>
        <dbReference type="ARBA" id="ARBA00010323"/>
    </source>
</evidence>
<feature type="transmembrane region" description="Helical" evidence="8">
    <location>
        <begin position="447"/>
        <end position="464"/>
    </location>
</feature>
<dbReference type="PIRSF" id="PIRSF500217">
    <property type="entry name" value="AlgI"/>
    <property type="match status" value="1"/>
</dbReference>
<feature type="transmembrane region" description="Helical" evidence="8">
    <location>
        <begin position="199"/>
        <end position="217"/>
    </location>
</feature>
<evidence type="ECO:0000256" key="5">
    <source>
        <dbReference type="ARBA" id="ARBA00022989"/>
    </source>
</evidence>
<dbReference type="InterPro" id="IPR024194">
    <property type="entry name" value="Ac/AlaTfrase_AlgI/DltB"/>
</dbReference>
<dbReference type="RefSeq" id="WP_264501135.1">
    <property type="nucleotide sequence ID" value="NZ_JAPDDS010000005.1"/>
</dbReference>
<feature type="transmembrane region" description="Helical" evidence="8">
    <location>
        <begin position="126"/>
        <end position="144"/>
    </location>
</feature>